<proteinExistence type="predicted"/>
<keyword evidence="2" id="KW-1185">Reference proteome</keyword>
<gene>
    <name evidence="1" type="ORF">PHPALM_30699</name>
</gene>
<dbReference type="OrthoDB" id="101988at2759"/>
<comment type="caution">
    <text evidence="1">The sequence shown here is derived from an EMBL/GenBank/DDBJ whole genome shotgun (WGS) entry which is preliminary data.</text>
</comment>
<reference evidence="1 2" key="1">
    <citation type="journal article" date="2017" name="Genome Biol. Evol.">
        <title>Phytophthora megakarya and P. palmivora, closely related causal agents of cacao black pod rot, underwent increases in genome sizes and gene numbers by different mechanisms.</title>
        <authorList>
            <person name="Ali S.S."/>
            <person name="Shao J."/>
            <person name="Lary D.J."/>
            <person name="Kronmiller B."/>
            <person name="Shen D."/>
            <person name="Strem M.D."/>
            <person name="Amoako-Attah I."/>
            <person name="Akrofi A.Y."/>
            <person name="Begoude B.A."/>
            <person name="Ten Hoopen G.M."/>
            <person name="Coulibaly K."/>
            <person name="Kebe B.I."/>
            <person name="Melnick R.L."/>
            <person name="Guiltinan M.J."/>
            <person name="Tyler B.M."/>
            <person name="Meinhardt L.W."/>
            <person name="Bailey B.A."/>
        </authorList>
    </citation>
    <scope>NUCLEOTIDE SEQUENCE [LARGE SCALE GENOMIC DNA]</scope>
    <source>
        <strain evidence="2">sbr112.9</strain>
    </source>
</reference>
<sequence>MTGKRHKSILCEFMAFKTGHPFTMNTIFNQETLLEITPKDVCHWMNSRPFGDSNSSEDAKPVNARSSTLEYAIKAISSFMPRHTNPIRNEGNPTRSEVVNTVIKNFVEKEFNQQLGVRSSRMRFSTFSSKFYP</sequence>
<name>A0A2P4X4I6_9STRA</name>
<dbReference type="AlphaFoldDB" id="A0A2P4X4I6"/>
<evidence type="ECO:0000313" key="1">
    <source>
        <dbReference type="EMBL" id="POM60449.1"/>
    </source>
</evidence>
<evidence type="ECO:0000313" key="2">
    <source>
        <dbReference type="Proteomes" id="UP000237271"/>
    </source>
</evidence>
<organism evidence="1 2">
    <name type="scientific">Phytophthora palmivora</name>
    <dbReference type="NCBI Taxonomy" id="4796"/>
    <lineage>
        <taxon>Eukaryota</taxon>
        <taxon>Sar</taxon>
        <taxon>Stramenopiles</taxon>
        <taxon>Oomycota</taxon>
        <taxon>Peronosporomycetes</taxon>
        <taxon>Peronosporales</taxon>
        <taxon>Peronosporaceae</taxon>
        <taxon>Phytophthora</taxon>
    </lineage>
</organism>
<protein>
    <submittedName>
        <fullName evidence="1">Uncharacterized protein</fullName>
    </submittedName>
</protein>
<accession>A0A2P4X4I6</accession>
<dbReference type="EMBL" id="NCKW01016867">
    <property type="protein sequence ID" value="POM60449.1"/>
    <property type="molecule type" value="Genomic_DNA"/>
</dbReference>
<dbReference type="Proteomes" id="UP000237271">
    <property type="component" value="Unassembled WGS sequence"/>
</dbReference>